<dbReference type="InterPro" id="IPR017853">
    <property type="entry name" value="GH"/>
</dbReference>
<dbReference type="SUPFAM" id="SSF51445">
    <property type="entry name" value="(Trans)glycosidases"/>
    <property type="match status" value="1"/>
</dbReference>
<organism evidence="6 7">
    <name type="scientific">Mycena metata</name>
    <dbReference type="NCBI Taxonomy" id="1033252"/>
    <lineage>
        <taxon>Eukaryota</taxon>
        <taxon>Fungi</taxon>
        <taxon>Dikarya</taxon>
        <taxon>Basidiomycota</taxon>
        <taxon>Agaricomycotina</taxon>
        <taxon>Agaricomycetes</taxon>
        <taxon>Agaricomycetidae</taxon>
        <taxon>Agaricales</taxon>
        <taxon>Marasmiineae</taxon>
        <taxon>Mycenaceae</taxon>
        <taxon>Mycena</taxon>
    </lineage>
</organism>
<reference evidence="6" key="1">
    <citation type="submission" date="2023-03" db="EMBL/GenBank/DDBJ databases">
        <title>Massive genome expansion in bonnet fungi (Mycena s.s.) driven by repeated elements and novel gene families across ecological guilds.</title>
        <authorList>
            <consortium name="Lawrence Berkeley National Laboratory"/>
            <person name="Harder C.B."/>
            <person name="Miyauchi S."/>
            <person name="Viragh M."/>
            <person name="Kuo A."/>
            <person name="Thoen E."/>
            <person name="Andreopoulos B."/>
            <person name="Lu D."/>
            <person name="Skrede I."/>
            <person name="Drula E."/>
            <person name="Henrissat B."/>
            <person name="Morin E."/>
            <person name="Kohler A."/>
            <person name="Barry K."/>
            <person name="LaButti K."/>
            <person name="Morin E."/>
            <person name="Salamov A."/>
            <person name="Lipzen A."/>
            <person name="Mereny Z."/>
            <person name="Hegedus B."/>
            <person name="Baldrian P."/>
            <person name="Stursova M."/>
            <person name="Weitz H."/>
            <person name="Taylor A."/>
            <person name="Grigoriev I.V."/>
            <person name="Nagy L.G."/>
            <person name="Martin F."/>
            <person name="Kauserud H."/>
        </authorList>
    </citation>
    <scope>NUCLEOTIDE SEQUENCE</scope>
    <source>
        <strain evidence="6">CBHHK182m</strain>
    </source>
</reference>
<dbReference type="GO" id="GO:0009986">
    <property type="term" value="C:cell surface"/>
    <property type="evidence" value="ECO:0007669"/>
    <property type="project" value="TreeGrafter"/>
</dbReference>
<evidence type="ECO:0000313" key="7">
    <source>
        <dbReference type="Proteomes" id="UP001215598"/>
    </source>
</evidence>
<evidence type="ECO:0000259" key="5">
    <source>
        <dbReference type="Pfam" id="PF00150"/>
    </source>
</evidence>
<dbReference type="InterPro" id="IPR050386">
    <property type="entry name" value="Glycosyl_hydrolase_5"/>
</dbReference>
<dbReference type="PANTHER" id="PTHR31297">
    <property type="entry name" value="GLUCAN ENDO-1,6-BETA-GLUCOSIDASE B"/>
    <property type="match status" value="1"/>
</dbReference>
<comment type="caution">
    <text evidence="6">The sequence shown here is derived from an EMBL/GenBank/DDBJ whole genome shotgun (WGS) entry which is preliminary data.</text>
</comment>
<dbReference type="InterPro" id="IPR001547">
    <property type="entry name" value="Glyco_hydro_5"/>
</dbReference>
<sequence length="485" mass="54642">MSHPSPEALVYRFRKQRGVNLGAWFVLEKWITNAPFRNASPPAQSDLDVARGHDARAILEAHYDTWVTESDWAWISDRGLNTVRIPIGYYHLCGIDVSVISNTDFADFADVFSGVWDRLIQAIETAHHFGLGVLLDLHAAPGKQNNDAHAGTSNAAKFWTDRRNRVHTVHVLRTLVTHLNAHSPRLVNIVGIELLNEPIADVELMNWYSGAIKDLAALDPTLPIYISDSWRTEQYAEYIKSNPHPALLVLDHHLYRCFTSADIKTPASDHARSLMDENAHTPRMFARVAKMLDAAGAGFVVGEWSGALNPGSLTGSLDEIKNYVEAQLRLYEANCSGYFFWTYKKAGPHRDQGWSLRDAVYSGVFPTRVGLVASRNAVGDRERQNRARDTLKNKAFGEHKAYWSKYPGKYQHARFAEGFTLGWDDAYTFFASNPLYRAVSELGFVGAWARTKTTDHGSSFWEFQHGFRQGADAARSHFSEYYCSK</sequence>
<dbReference type="GO" id="GO:0046557">
    <property type="term" value="F:glucan endo-1,6-beta-glucosidase activity"/>
    <property type="evidence" value="ECO:0007669"/>
    <property type="project" value="TreeGrafter"/>
</dbReference>
<keyword evidence="7" id="KW-1185">Reference proteome</keyword>
<accession>A0AAD7K5C7</accession>
<evidence type="ECO:0000256" key="3">
    <source>
        <dbReference type="ARBA" id="ARBA00023295"/>
    </source>
</evidence>
<protein>
    <submittedName>
        <fullName evidence="6">Glycoside hydrolase superfamily</fullName>
    </submittedName>
</protein>
<dbReference type="GO" id="GO:0005576">
    <property type="term" value="C:extracellular region"/>
    <property type="evidence" value="ECO:0007669"/>
    <property type="project" value="TreeGrafter"/>
</dbReference>
<proteinExistence type="inferred from homology"/>
<dbReference type="GO" id="GO:0009251">
    <property type="term" value="P:glucan catabolic process"/>
    <property type="evidence" value="ECO:0007669"/>
    <property type="project" value="TreeGrafter"/>
</dbReference>
<evidence type="ECO:0000313" key="6">
    <source>
        <dbReference type="EMBL" id="KAJ7777392.1"/>
    </source>
</evidence>
<evidence type="ECO:0000256" key="1">
    <source>
        <dbReference type="ARBA" id="ARBA00005641"/>
    </source>
</evidence>
<gene>
    <name evidence="6" type="ORF">B0H16DRAFT_1301900</name>
</gene>
<dbReference type="AlphaFoldDB" id="A0AAD7K5C7"/>
<dbReference type="Gene3D" id="3.20.20.80">
    <property type="entry name" value="Glycosidases"/>
    <property type="match status" value="1"/>
</dbReference>
<dbReference type="EMBL" id="JARKIB010000008">
    <property type="protein sequence ID" value="KAJ7777392.1"/>
    <property type="molecule type" value="Genomic_DNA"/>
</dbReference>
<comment type="similarity">
    <text evidence="1 4">Belongs to the glycosyl hydrolase 5 (cellulase A) family.</text>
</comment>
<evidence type="ECO:0000256" key="4">
    <source>
        <dbReference type="RuleBase" id="RU361153"/>
    </source>
</evidence>
<keyword evidence="3 4" id="KW-0326">Glycosidase</keyword>
<name>A0AAD7K5C7_9AGAR</name>
<dbReference type="PANTHER" id="PTHR31297:SF43">
    <property type="entry name" value="GLUCAN 1,3-BETA-GLUCOSIDASE 3"/>
    <property type="match status" value="1"/>
</dbReference>
<keyword evidence="2 4" id="KW-0378">Hydrolase</keyword>
<feature type="domain" description="Glycoside hydrolase family 5" evidence="5">
    <location>
        <begin position="68"/>
        <end position="346"/>
    </location>
</feature>
<dbReference type="Pfam" id="PF00150">
    <property type="entry name" value="Cellulase"/>
    <property type="match status" value="1"/>
</dbReference>
<dbReference type="Proteomes" id="UP001215598">
    <property type="component" value="Unassembled WGS sequence"/>
</dbReference>
<evidence type="ECO:0000256" key="2">
    <source>
        <dbReference type="ARBA" id="ARBA00022801"/>
    </source>
</evidence>